<sequence>MLSPVTPAAHWQTLSLLLVEDDRADAVLVEDLISSAVDDIRVTWAQSMAHAERELASARPDCVLLDLHLPDASGIEALDRIAKRDATVPIVVLTGLNDEFFGASAVAAGAQDYLVKGRVEPEMLRRALLYAIERKRVEIIAADLHATQLRARENALLERGLLPSPLLLDNPGVEIVARYRPSRVDALLCGDFYDVVQTPDRVVHVLIGDVAGHGPDEAALGAALRIAWRALTFAGVRAAESMRQLERVLQAERAGSGIFATVLSLEIAPDTPSITCIRAGHPGMLRQGAAPVEWIEPPAGPALGLRADDWPQSELELPVGQGLLLLTDGLFEGYSGTGNERLGEDGLLALARTHDNLPGSAFVDALIDGAEELAQPRGGLTDDIAVVRVERTAT</sequence>
<dbReference type="EMBL" id="CTEE01000001">
    <property type="protein sequence ID" value="CQD07894.1"/>
    <property type="molecule type" value="Genomic_DNA"/>
</dbReference>
<dbReference type="PANTHER" id="PTHR43156">
    <property type="entry name" value="STAGE II SPORULATION PROTEIN E-RELATED"/>
    <property type="match status" value="1"/>
</dbReference>
<dbReference type="Pfam" id="PF07228">
    <property type="entry name" value="SpoIIE"/>
    <property type="match status" value="1"/>
</dbReference>
<dbReference type="AlphaFoldDB" id="A0A0E4GW93"/>
<dbReference type="RefSeq" id="WP_090600710.1">
    <property type="nucleotide sequence ID" value="NZ_CP092423.2"/>
</dbReference>
<proteinExistence type="predicted"/>
<dbReference type="InterPro" id="IPR011006">
    <property type="entry name" value="CheY-like_superfamily"/>
</dbReference>
<reference evidence="4 6" key="1">
    <citation type="submission" date="2015-03" db="EMBL/GenBank/DDBJ databases">
        <authorList>
            <person name="Urmite Genomes"/>
        </authorList>
    </citation>
    <scope>NUCLEOTIDE SEQUENCE [LARGE SCALE GENOMIC DNA]</scope>
    <source>
        <strain evidence="4 6">CSUR P1491</strain>
    </source>
</reference>
<organism evidence="4 6">
    <name type="scientific">Mycobacterium lentiflavum</name>
    <dbReference type="NCBI Taxonomy" id="141349"/>
    <lineage>
        <taxon>Bacteria</taxon>
        <taxon>Bacillati</taxon>
        <taxon>Actinomycetota</taxon>
        <taxon>Actinomycetes</taxon>
        <taxon>Mycobacteriales</taxon>
        <taxon>Mycobacteriaceae</taxon>
        <taxon>Mycobacterium</taxon>
        <taxon>Mycobacterium simiae complex</taxon>
    </lineage>
</organism>
<evidence type="ECO:0000313" key="6">
    <source>
        <dbReference type="Proteomes" id="UP000199251"/>
    </source>
</evidence>
<keyword evidence="2" id="KW-0597">Phosphoprotein</keyword>
<accession>A0A0E4GW93</accession>
<dbReference type="InterPro" id="IPR001789">
    <property type="entry name" value="Sig_transdc_resp-reg_receiver"/>
</dbReference>
<keyword evidence="7" id="KW-1185">Reference proteome</keyword>
<evidence type="ECO:0000259" key="3">
    <source>
        <dbReference type="PROSITE" id="PS50110"/>
    </source>
</evidence>
<dbReference type="GO" id="GO:0016791">
    <property type="term" value="F:phosphatase activity"/>
    <property type="evidence" value="ECO:0007669"/>
    <property type="project" value="TreeGrafter"/>
</dbReference>
<evidence type="ECO:0000256" key="2">
    <source>
        <dbReference type="PROSITE-ProRule" id="PRU00169"/>
    </source>
</evidence>
<dbReference type="Proteomes" id="UP000199251">
    <property type="component" value="Unassembled WGS sequence"/>
</dbReference>
<dbReference type="PANTHER" id="PTHR43156:SF2">
    <property type="entry name" value="STAGE II SPORULATION PROTEIN E"/>
    <property type="match status" value="1"/>
</dbReference>
<feature type="modified residue" description="4-aspartylphosphate" evidence="2">
    <location>
        <position position="66"/>
    </location>
</feature>
<dbReference type="Pfam" id="PF00072">
    <property type="entry name" value="Response_reg"/>
    <property type="match status" value="1"/>
</dbReference>
<protein>
    <submittedName>
        <fullName evidence="4">Response regulator receiver modulated serine phosphatase</fullName>
    </submittedName>
    <submittedName>
        <fullName evidence="5">SpoIIE family protein phosphatase</fullName>
    </submittedName>
</protein>
<evidence type="ECO:0000313" key="4">
    <source>
        <dbReference type="EMBL" id="CQD07894.1"/>
    </source>
</evidence>
<dbReference type="EMBL" id="CP092423">
    <property type="protein sequence ID" value="ULP43549.1"/>
    <property type="molecule type" value="Genomic_DNA"/>
</dbReference>
<dbReference type="GO" id="GO:0000160">
    <property type="term" value="P:phosphorelay signal transduction system"/>
    <property type="evidence" value="ECO:0007669"/>
    <property type="project" value="InterPro"/>
</dbReference>
<evidence type="ECO:0000313" key="5">
    <source>
        <dbReference type="EMBL" id="ULP43549.1"/>
    </source>
</evidence>
<keyword evidence="1" id="KW-0378">Hydrolase</keyword>
<dbReference type="Gene3D" id="3.40.50.2300">
    <property type="match status" value="1"/>
</dbReference>
<evidence type="ECO:0000313" key="7">
    <source>
        <dbReference type="Proteomes" id="UP001055171"/>
    </source>
</evidence>
<feature type="domain" description="Response regulatory" evidence="3">
    <location>
        <begin position="15"/>
        <end position="131"/>
    </location>
</feature>
<dbReference type="PROSITE" id="PS50110">
    <property type="entry name" value="RESPONSE_REGULATORY"/>
    <property type="match status" value="1"/>
</dbReference>
<dbReference type="InterPro" id="IPR052016">
    <property type="entry name" value="Bact_Sigma-Reg"/>
</dbReference>
<dbReference type="OrthoDB" id="5181538at2"/>
<dbReference type="Gene3D" id="3.60.40.10">
    <property type="entry name" value="PPM-type phosphatase domain"/>
    <property type="match status" value="1"/>
</dbReference>
<dbReference type="InterPro" id="IPR036457">
    <property type="entry name" value="PPM-type-like_dom_sf"/>
</dbReference>
<dbReference type="SMART" id="SM00331">
    <property type="entry name" value="PP2C_SIG"/>
    <property type="match status" value="1"/>
</dbReference>
<dbReference type="Proteomes" id="UP001055171">
    <property type="component" value="Chromosome"/>
</dbReference>
<gene>
    <name evidence="4" type="ORF">BN1232_01409</name>
    <name evidence="5" type="ORF">MJO58_06130</name>
</gene>
<dbReference type="SMART" id="SM00448">
    <property type="entry name" value="REC"/>
    <property type="match status" value="1"/>
</dbReference>
<evidence type="ECO:0000256" key="1">
    <source>
        <dbReference type="ARBA" id="ARBA00022801"/>
    </source>
</evidence>
<reference evidence="5" key="2">
    <citation type="submission" date="2022-08" db="EMBL/GenBank/DDBJ databases">
        <title>Complete genome sequence of 14 non-tuberculosis mycobacteria type-strains.</title>
        <authorList>
            <person name="Igarashi Y."/>
            <person name="Osugi A."/>
            <person name="Mitarai S."/>
        </authorList>
    </citation>
    <scope>NUCLEOTIDE SEQUENCE</scope>
    <source>
        <strain evidence="5">ATCC 51985</strain>
    </source>
</reference>
<dbReference type="STRING" id="141349.BN1232_01409"/>
<name>A0A0E4GW93_MYCLN</name>
<dbReference type="SUPFAM" id="SSF52172">
    <property type="entry name" value="CheY-like"/>
    <property type="match status" value="1"/>
</dbReference>
<dbReference type="CDD" id="cd00156">
    <property type="entry name" value="REC"/>
    <property type="match status" value="1"/>
</dbReference>
<dbReference type="InterPro" id="IPR001932">
    <property type="entry name" value="PPM-type_phosphatase-like_dom"/>
</dbReference>